<proteinExistence type="predicted"/>
<evidence type="ECO:0000313" key="1">
    <source>
        <dbReference type="EMBL" id="DAD96984.1"/>
    </source>
</evidence>
<reference evidence="1" key="1">
    <citation type="journal article" date="2021" name="Proc. Natl. Acad. Sci. U.S.A.">
        <title>A Catalog of Tens of Thousands of Viruses from Human Metagenomes Reveals Hidden Associations with Chronic Diseases.</title>
        <authorList>
            <person name="Tisza M.J."/>
            <person name="Buck C.B."/>
        </authorList>
    </citation>
    <scope>NUCLEOTIDE SEQUENCE</scope>
    <source>
        <strain evidence="1">Ctr0w28</strain>
    </source>
</reference>
<name>A0A8S5NRY6_9CAUD</name>
<sequence length="88" mass="9914">MKTVRLKNGSVYEIIPEYALPAEEFYSPEFAAQCMEAPDEVEQHWGYIDGQWVRPEKVPKPKRQPGTEDRIAALESAMLAMMGGADNV</sequence>
<organism evidence="1">
    <name type="scientific">Myoviridae sp. ctr0w28</name>
    <dbReference type="NCBI Taxonomy" id="2826703"/>
    <lineage>
        <taxon>Viruses</taxon>
        <taxon>Duplodnaviria</taxon>
        <taxon>Heunggongvirae</taxon>
        <taxon>Uroviricota</taxon>
        <taxon>Caudoviricetes</taxon>
    </lineage>
</organism>
<accession>A0A8S5NRY6</accession>
<dbReference type="EMBL" id="BK015227">
    <property type="protein sequence ID" value="DAD96984.1"/>
    <property type="molecule type" value="Genomic_DNA"/>
</dbReference>
<protein>
    <submittedName>
        <fullName evidence="1">Uncharacterized protein</fullName>
    </submittedName>
</protein>